<dbReference type="CDD" id="cd03768">
    <property type="entry name" value="SR_ResInv"/>
    <property type="match status" value="1"/>
</dbReference>
<dbReference type="RefSeq" id="WP_377485551.1">
    <property type="nucleotide sequence ID" value="NZ_JBHUOX010000009.1"/>
</dbReference>
<dbReference type="Pfam" id="PF00239">
    <property type="entry name" value="Resolvase"/>
    <property type="match status" value="1"/>
</dbReference>
<dbReference type="EMBL" id="JBHUOX010000009">
    <property type="protein sequence ID" value="MFD3001447.1"/>
    <property type="molecule type" value="Genomic_DNA"/>
</dbReference>
<evidence type="ECO:0000313" key="2">
    <source>
        <dbReference type="EMBL" id="MFD3001447.1"/>
    </source>
</evidence>
<dbReference type="InterPro" id="IPR036162">
    <property type="entry name" value="Resolvase-like_N_sf"/>
</dbReference>
<dbReference type="PROSITE" id="PS51736">
    <property type="entry name" value="RECOMBINASES_3"/>
    <property type="match status" value="1"/>
</dbReference>
<sequence length="216" mass="24104">MSKTTHTPVAIFVRVSKGSQDYTRQVEDLTIYSKEKGYAIVEVIAEKISGAKKNAQRQAIKQLLVLAEGGTIQKVLVTEISRLGRNTLEGLKVLDRLRQLGVSVFLLNRNIESITPEGKSDPIAKLFFTIMLEFAEWERETIIERIHSGLEEARRKGKTLGRKKGTTKTNAQLLEEHSLVVRHLKAGHSIRHVAAICGVGTATVQRVKKAVQQLKE</sequence>
<accession>A0ABW6BWZ0</accession>
<dbReference type="Gene3D" id="3.40.50.1390">
    <property type="entry name" value="Resolvase, N-terminal catalytic domain"/>
    <property type="match status" value="1"/>
</dbReference>
<dbReference type="InterPro" id="IPR050639">
    <property type="entry name" value="SSR_resolvase"/>
</dbReference>
<name>A0ABW6BWZ0_9BACT</name>
<gene>
    <name evidence="2" type="ORF">ACFS7Z_13830</name>
</gene>
<dbReference type="InterPro" id="IPR006119">
    <property type="entry name" value="Resolv_N"/>
</dbReference>
<reference evidence="3" key="1">
    <citation type="journal article" date="2019" name="Int. J. Syst. Evol. Microbiol.">
        <title>The Global Catalogue of Microorganisms (GCM) 10K type strain sequencing project: providing services to taxonomists for standard genome sequencing and annotation.</title>
        <authorList>
            <consortium name="The Broad Institute Genomics Platform"/>
            <consortium name="The Broad Institute Genome Sequencing Center for Infectious Disease"/>
            <person name="Wu L."/>
            <person name="Ma J."/>
        </authorList>
    </citation>
    <scope>NUCLEOTIDE SEQUENCE [LARGE SCALE GENOMIC DNA]</scope>
    <source>
        <strain evidence="3">KCTC 23984</strain>
    </source>
</reference>
<dbReference type="SUPFAM" id="SSF53041">
    <property type="entry name" value="Resolvase-like"/>
    <property type="match status" value="1"/>
</dbReference>
<keyword evidence="3" id="KW-1185">Reference proteome</keyword>
<organism evidence="2 3">
    <name type="scientific">Pontibacter toksunensis</name>
    <dbReference type="NCBI Taxonomy" id="1332631"/>
    <lineage>
        <taxon>Bacteria</taxon>
        <taxon>Pseudomonadati</taxon>
        <taxon>Bacteroidota</taxon>
        <taxon>Cytophagia</taxon>
        <taxon>Cytophagales</taxon>
        <taxon>Hymenobacteraceae</taxon>
        <taxon>Pontibacter</taxon>
    </lineage>
</organism>
<protein>
    <submittedName>
        <fullName evidence="2">Recombinase family protein</fullName>
    </submittedName>
</protein>
<dbReference type="PANTHER" id="PTHR30461">
    <property type="entry name" value="DNA-INVERTASE FROM LAMBDOID PROPHAGE"/>
    <property type="match status" value="1"/>
</dbReference>
<feature type="domain" description="Resolvase/invertase-type recombinase catalytic" evidence="1">
    <location>
        <begin position="8"/>
        <end position="157"/>
    </location>
</feature>
<dbReference type="Proteomes" id="UP001597641">
    <property type="component" value="Unassembled WGS sequence"/>
</dbReference>
<proteinExistence type="predicted"/>
<evidence type="ECO:0000259" key="1">
    <source>
        <dbReference type="PROSITE" id="PS51736"/>
    </source>
</evidence>
<dbReference type="SMART" id="SM00857">
    <property type="entry name" value="Resolvase"/>
    <property type="match status" value="1"/>
</dbReference>
<dbReference type="PANTHER" id="PTHR30461:SF19">
    <property type="entry name" value="SITE-SPECIFIC RECOMBINASE RESOLVASE FAMILY"/>
    <property type="match status" value="1"/>
</dbReference>
<comment type="caution">
    <text evidence="2">The sequence shown here is derived from an EMBL/GenBank/DDBJ whole genome shotgun (WGS) entry which is preliminary data.</text>
</comment>
<evidence type="ECO:0000313" key="3">
    <source>
        <dbReference type="Proteomes" id="UP001597641"/>
    </source>
</evidence>